<sequence length="193" mass="21032">MWFRTHCPSTRPASTAAQRLRKAPLSQAPVLLPERAIESNDQVLYGNQFSSSSVVWRITLASAAIPDMRLLRTPTIYQGDTRFSYGMAASLVASASVRLGTTVSVVSETKTCKSIDSLAMTSMHSDIMRRFVVMHLTSVGVGNFPCTLDVILADCMDGNPHGVLRALGATVRSHPVCFSKMLDVLGYPYSITF</sequence>
<evidence type="ECO:0000313" key="2">
    <source>
        <dbReference type="Proteomes" id="UP000709295"/>
    </source>
</evidence>
<comment type="caution">
    <text evidence="1">The sequence shown here is derived from an EMBL/GenBank/DDBJ whole genome shotgun (WGS) entry which is preliminary data.</text>
</comment>
<gene>
    <name evidence="1" type="ORF">JG688_00009893</name>
</gene>
<reference evidence="1" key="1">
    <citation type="submission" date="2021-01" db="EMBL/GenBank/DDBJ databases">
        <title>Phytophthora aleatoria, a newly-described species from Pinus radiata is distinct from Phytophthora cactorum isolates based on comparative genomics.</title>
        <authorList>
            <person name="Mcdougal R."/>
            <person name="Panda P."/>
            <person name="Williams N."/>
            <person name="Studholme D.J."/>
        </authorList>
    </citation>
    <scope>NUCLEOTIDE SEQUENCE</scope>
    <source>
        <strain evidence="1">NZFS 4037</strain>
    </source>
</reference>
<dbReference type="EMBL" id="JAENGY010000592">
    <property type="protein sequence ID" value="KAG6959869.1"/>
    <property type="molecule type" value="Genomic_DNA"/>
</dbReference>
<keyword evidence="2" id="KW-1185">Reference proteome</keyword>
<dbReference type="Proteomes" id="UP000709295">
    <property type="component" value="Unassembled WGS sequence"/>
</dbReference>
<proteinExistence type="predicted"/>
<organism evidence="1 2">
    <name type="scientific">Phytophthora aleatoria</name>
    <dbReference type="NCBI Taxonomy" id="2496075"/>
    <lineage>
        <taxon>Eukaryota</taxon>
        <taxon>Sar</taxon>
        <taxon>Stramenopiles</taxon>
        <taxon>Oomycota</taxon>
        <taxon>Peronosporomycetes</taxon>
        <taxon>Peronosporales</taxon>
        <taxon>Peronosporaceae</taxon>
        <taxon>Phytophthora</taxon>
    </lineage>
</organism>
<protein>
    <submittedName>
        <fullName evidence="1">Uncharacterized protein</fullName>
    </submittedName>
</protein>
<evidence type="ECO:0000313" key="1">
    <source>
        <dbReference type="EMBL" id="KAG6959869.1"/>
    </source>
</evidence>
<accession>A0A8J5J5L4</accession>
<dbReference type="AlphaFoldDB" id="A0A8J5J5L4"/>
<name>A0A8J5J5L4_9STRA</name>